<comment type="caution">
    <text evidence="1">The sequence shown here is derived from an EMBL/GenBank/DDBJ whole genome shotgun (WGS) entry which is preliminary data.</text>
</comment>
<dbReference type="EMBL" id="JAVRRG010000015">
    <property type="protein sequence ID" value="KAK5098082.1"/>
    <property type="molecule type" value="Genomic_DNA"/>
</dbReference>
<gene>
    <name evidence="1" type="ORF">LTR24_001903</name>
</gene>
<organism evidence="1 2">
    <name type="scientific">Lithohypha guttulata</name>
    <dbReference type="NCBI Taxonomy" id="1690604"/>
    <lineage>
        <taxon>Eukaryota</taxon>
        <taxon>Fungi</taxon>
        <taxon>Dikarya</taxon>
        <taxon>Ascomycota</taxon>
        <taxon>Pezizomycotina</taxon>
        <taxon>Eurotiomycetes</taxon>
        <taxon>Chaetothyriomycetidae</taxon>
        <taxon>Chaetothyriales</taxon>
        <taxon>Trichomeriaceae</taxon>
        <taxon>Lithohypha</taxon>
    </lineage>
</organism>
<name>A0ABR0KJ62_9EURO</name>
<evidence type="ECO:0000313" key="1">
    <source>
        <dbReference type="EMBL" id="KAK5098082.1"/>
    </source>
</evidence>
<dbReference type="PANTHER" id="PTHR42921">
    <property type="entry name" value="ACETOACETYL-COA SYNTHETASE"/>
    <property type="match status" value="1"/>
</dbReference>
<reference evidence="1 2" key="1">
    <citation type="submission" date="2023-08" db="EMBL/GenBank/DDBJ databases">
        <title>Black Yeasts Isolated from many extreme environments.</title>
        <authorList>
            <person name="Coleine C."/>
            <person name="Stajich J.E."/>
            <person name="Selbmann L."/>
        </authorList>
    </citation>
    <scope>NUCLEOTIDE SEQUENCE [LARGE SCALE GENOMIC DNA]</scope>
    <source>
        <strain evidence="1 2">CCFEE 5885</strain>
    </source>
</reference>
<accession>A0ABR0KJ62</accession>
<keyword evidence="2" id="KW-1185">Reference proteome</keyword>
<dbReference type="InterPro" id="IPR042099">
    <property type="entry name" value="ANL_N_sf"/>
</dbReference>
<dbReference type="PANTHER" id="PTHR42921:SF1">
    <property type="entry name" value="ACETOACETYL-COA SYNTHETASE"/>
    <property type="match status" value="1"/>
</dbReference>
<sequence length="136" mass="16097">MLYNVVGLPISYTQSGAQWKDQSRKVPRVLWRPKNPESTPMDRYRQHVNKKFKADLKTSHDLHRWSCEHAHHFWVDLYHYTEILPPLPASTQYAYNPNARFRDILTWFEGHKLNFAENLLMPNVRRTPNAIALTGL</sequence>
<proteinExistence type="predicted"/>
<evidence type="ECO:0000313" key="2">
    <source>
        <dbReference type="Proteomes" id="UP001345013"/>
    </source>
</evidence>
<protein>
    <submittedName>
        <fullName evidence="1">Uncharacterized protein</fullName>
    </submittedName>
</protein>
<dbReference type="SUPFAM" id="SSF56801">
    <property type="entry name" value="Acetyl-CoA synthetase-like"/>
    <property type="match status" value="1"/>
</dbReference>
<dbReference type="Gene3D" id="3.40.50.12780">
    <property type="entry name" value="N-terminal domain of ligase-like"/>
    <property type="match status" value="1"/>
</dbReference>
<dbReference type="Proteomes" id="UP001345013">
    <property type="component" value="Unassembled WGS sequence"/>
</dbReference>